<organism evidence="2">
    <name type="scientific">hydrothermal vent metagenome</name>
    <dbReference type="NCBI Taxonomy" id="652676"/>
    <lineage>
        <taxon>unclassified sequences</taxon>
        <taxon>metagenomes</taxon>
        <taxon>ecological metagenomes</taxon>
    </lineage>
</organism>
<dbReference type="InterPro" id="IPR002912">
    <property type="entry name" value="ACT_dom"/>
</dbReference>
<dbReference type="GO" id="GO:0016301">
    <property type="term" value="F:kinase activity"/>
    <property type="evidence" value="ECO:0007669"/>
    <property type="project" value="UniProtKB-KW"/>
</dbReference>
<dbReference type="SUPFAM" id="SSF55021">
    <property type="entry name" value="ACT-like"/>
    <property type="match status" value="1"/>
</dbReference>
<name>A0A3B0QZJ5_9ZZZZ</name>
<dbReference type="Gene3D" id="3.30.70.260">
    <property type="match status" value="1"/>
</dbReference>
<accession>A0A3B0QZJ5</accession>
<evidence type="ECO:0000259" key="1">
    <source>
        <dbReference type="Pfam" id="PF13291"/>
    </source>
</evidence>
<gene>
    <name evidence="2" type="ORF">MNBD_BACTEROID02-1422</name>
</gene>
<dbReference type="AlphaFoldDB" id="A0A3B0QZJ5"/>
<keyword evidence="2" id="KW-0808">Transferase</keyword>
<sequence>SMQSQYAYRVISAKWIDSSHQGFKASLSITGIDNLGLVNDVTKVISSNLNVNITNINISGDEGFFQGKITVHIKNNKQLTNLMQQIKKIDGIEKVKRET</sequence>
<dbReference type="CDD" id="cd04876">
    <property type="entry name" value="ACT_RelA-SpoT"/>
    <property type="match status" value="1"/>
</dbReference>
<dbReference type="EC" id="2.7.6.5" evidence="2"/>
<dbReference type="Pfam" id="PF13291">
    <property type="entry name" value="ACT_4"/>
    <property type="match status" value="1"/>
</dbReference>
<dbReference type="EMBL" id="UOEB01000004">
    <property type="protein sequence ID" value="VAV82456.1"/>
    <property type="molecule type" value="Genomic_DNA"/>
</dbReference>
<proteinExistence type="predicted"/>
<evidence type="ECO:0000313" key="2">
    <source>
        <dbReference type="EMBL" id="VAV82456.1"/>
    </source>
</evidence>
<dbReference type="InterPro" id="IPR045865">
    <property type="entry name" value="ACT-like_dom_sf"/>
</dbReference>
<reference evidence="2" key="1">
    <citation type="submission" date="2018-06" db="EMBL/GenBank/DDBJ databases">
        <authorList>
            <person name="Zhirakovskaya E."/>
        </authorList>
    </citation>
    <scope>NUCLEOTIDE SEQUENCE</scope>
</reference>
<keyword evidence="2" id="KW-0418">Kinase</keyword>
<feature type="non-terminal residue" evidence="2">
    <location>
        <position position="1"/>
    </location>
</feature>
<dbReference type="GO" id="GO:0008893">
    <property type="term" value="F:guanosine-3',5'-bis(diphosphate) 3'-diphosphatase activity"/>
    <property type="evidence" value="ECO:0007669"/>
    <property type="project" value="UniProtKB-EC"/>
</dbReference>
<keyword evidence="2" id="KW-0378">Hydrolase</keyword>
<dbReference type="EC" id="3.1.7.2" evidence="2"/>
<feature type="domain" description="ACT" evidence="1">
    <location>
        <begin position="20"/>
        <end position="97"/>
    </location>
</feature>
<dbReference type="GO" id="GO:0008728">
    <property type="term" value="F:GTP diphosphokinase activity"/>
    <property type="evidence" value="ECO:0007669"/>
    <property type="project" value="UniProtKB-EC"/>
</dbReference>
<protein>
    <submittedName>
        <fullName evidence="2">Guanosine-3',5'-bis(Diphosphate) 3'-pyrophosphohydrolase / GTP pyrophosphokinase, (P)ppGpp synthetase II</fullName>
        <ecNumber evidence="2">2.7.6.5</ecNumber>
        <ecNumber evidence="2">3.1.7.2</ecNumber>
    </submittedName>
</protein>